<keyword evidence="2" id="KW-1185">Reference proteome</keyword>
<reference evidence="1 2" key="1">
    <citation type="journal article" date="2021" name="BMC Biol.">
        <title>Horizontally acquired antibacterial genes associated with adaptive radiation of ladybird beetles.</title>
        <authorList>
            <person name="Li H.S."/>
            <person name="Tang X.F."/>
            <person name="Huang Y.H."/>
            <person name="Xu Z.Y."/>
            <person name="Chen M.L."/>
            <person name="Du X.Y."/>
            <person name="Qiu B.Y."/>
            <person name="Chen P.T."/>
            <person name="Zhang W."/>
            <person name="Slipinski A."/>
            <person name="Escalona H.E."/>
            <person name="Waterhouse R.M."/>
            <person name="Zwick A."/>
            <person name="Pang H."/>
        </authorList>
    </citation>
    <scope>NUCLEOTIDE SEQUENCE [LARGE SCALE GENOMIC DNA]</scope>
    <source>
        <strain evidence="1">SYSU2018</strain>
    </source>
</reference>
<organism evidence="1 2">
    <name type="scientific">Cryptolaemus montrouzieri</name>
    <dbReference type="NCBI Taxonomy" id="559131"/>
    <lineage>
        <taxon>Eukaryota</taxon>
        <taxon>Metazoa</taxon>
        <taxon>Ecdysozoa</taxon>
        <taxon>Arthropoda</taxon>
        <taxon>Hexapoda</taxon>
        <taxon>Insecta</taxon>
        <taxon>Pterygota</taxon>
        <taxon>Neoptera</taxon>
        <taxon>Endopterygota</taxon>
        <taxon>Coleoptera</taxon>
        <taxon>Polyphaga</taxon>
        <taxon>Cucujiformia</taxon>
        <taxon>Coccinelloidea</taxon>
        <taxon>Coccinellidae</taxon>
        <taxon>Scymninae</taxon>
        <taxon>Scymnini</taxon>
        <taxon>Cryptolaemus</taxon>
    </lineage>
</organism>
<feature type="non-terminal residue" evidence="1">
    <location>
        <position position="61"/>
    </location>
</feature>
<evidence type="ECO:0000313" key="2">
    <source>
        <dbReference type="Proteomes" id="UP001516400"/>
    </source>
</evidence>
<protein>
    <submittedName>
        <fullName evidence="1">Uncharacterized protein</fullName>
    </submittedName>
</protein>
<feature type="non-terminal residue" evidence="1">
    <location>
        <position position="1"/>
    </location>
</feature>
<dbReference type="EMBL" id="JABFTP020000165">
    <property type="protein sequence ID" value="KAL3284537.1"/>
    <property type="molecule type" value="Genomic_DNA"/>
</dbReference>
<accession>A0ABD2P0U3</accession>
<name>A0ABD2P0U3_9CUCU</name>
<sequence>KSLAIPVNGQEFDKCHMYDVNYEELVKIDILKPDPTWPTTPCKNGWEYDFTDQPYTSIATE</sequence>
<comment type="caution">
    <text evidence="1">The sequence shown here is derived from an EMBL/GenBank/DDBJ whole genome shotgun (WGS) entry which is preliminary data.</text>
</comment>
<proteinExistence type="predicted"/>
<dbReference type="AlphaFoldDB" id="A0ABD2P0U3"/>
<gene>
    <name evidence="1" type="ORF">HHI36_018695</name>
</gene>
<dbReference type="Proteomes" id="UP001516400">
    <property type="component" value="Unassembled WGS sequence"/>
</dbReference>
<evidence type="ECO:0000313" key="1">
    <source>
        <dbReference type="EMBL" id="KAL3284537.1"/>
    </source>
</evidence>